<dbReference type="AlphaFoldDB" id="A0A517PYH5"/>
<protein>
    <recommendedName>
        <fullName evidence="3">HNH endonuclease</fullName>
    </recommendedName>
</protein>
<dbReference type="EMBL" id="CP036266">
    <property type="protein sequence ID" value="QDT24436.1"/>
    <property type="molecule type" value="Genomic_DNA"/>
</dbReference>
<dbReference type="OrthoDB" id="681120at2"/>
<name>A0A517PYH5_9PLAN</name>
<sequence>MHEKSLYKTTKWQRVRERVYERDHGLCQLCGRPGIDTHHLRYDQGFYNEEWLILVCRRCHDIWQGVYPNHIDDENDLKPVLNRIAEISRALDGLECIYDFSGGGHKWNAHPKTL</sequence>
<organism evidence="1 2">
    <name type="scientific">Gimesia chilikensis</name>
    <dbReference type="NCBI Taxonomy" id="2605989"/>
    <lineage>
        <taxon>Bacteria</taxon>
        <taxon>Pseudomonadati</taxon>
        <taxon>Planctomycetota</taxon>
        <taxon>Planctomycetia</taxon>
        <taxon>Planctomycetales</taxon>
        <taxon>Planctomycetaceae</taxon>
        <taxon>Gimesia</taxon>
    </lineage>
</organism>
<gene>
    <name evidence="1" type="ORF">HG66A1_62680</name>
</gene>
<evidence type="ECO:0000313" key="2">
    <source>
        <dbReference type="Proteomes" id="UP000320421"/>
    </source>
</evidence>
<evidence type="ECO:0000313" key="1">
    <source>
        <dbReference type="EMBL" id="QDT24436.1"/>
    </source>
</evidence>
<accession>A0A517PYH5</accession>
<evidence type="ECO:0008006" key="3">
    <source>
        <dbReference type="Google" id="ProtNLM"/>
    </source>
</evidence>
<keyword evidence="2" id="KW-1185">Reference proteome</keyword>
<reference evidence="1 2" key="1">
    <citation type="submission" date="2019-02" db="EMBL/GenBank/DDBJ databases">
        <title>Deep-cultivation of Planctomycetes and their phenomic and genomic characterization uncovers novel biology.</title>
        <authorList>
            <person name="Wiegand S."/>
            <person name="Jogler M."/>
            <person name="Boedeker C."/>
            <person name="Pinto D."/>
            <person name="Vollmers J."/>
            <person name="Rivas-Marin E."/>
            <person name="Kohn T."/>
            <person name="Peeters S.H."/>
            <person name="Heuer A."/>
            <person name="Rast P."/>
            <person name="Oberbeckmann S."/>
            <person name="Bunk B."/>
            <person name="Jeske O."/>
            <person name="Meyerdierks A."/>
            <person name="Storesund J.E."/>
            <person name="Kallscheuer N."/>
            <person name="Luecker S."/>
            <person name="Lage O.M."/>
            <person name="Pohl T."/>
            <person name="Merkel B.J."/>
            <person name="Hornburger P."/>
            <person name="Mueller R.-W."/>
            <person name="Bruemmer F."/>
            <person name="Labrenz M."/>
            <person name="Spormann A.M."/>
            <person name="Op den Camp H."/>
            <person name="Overmann J."/>
            <person name="Amann R."/>
            <person name="Jetten M.S.M."/>
            <person name="Mascher T."/>
            <person name="Medema M.H."/>
            <person name="Devos D.P."/>
            <person name="Kaster A.-K."/>
            <person name="Ovreas L."/>
            <person name="Rohde M."/>
            <person name="Galperin M.Y."/>
            <person name="Jogler C."/>
        </authorList>
    </citation>
    <scope>NUCLEOTIDE SEQUENCE [LARGE SCALE GENOMIC DNA]</scope>
    <source>
        <strain evidence="1 2">HG66A1</strain>
    </source>
</reference>
<proteinExistence type="predicted"/>
<dbReference type="RefSeq" id="WP_145193128.1">
    <property type="nucleotide sequence ID" value="NZ_CP036266.1"/>
</dbReference>
<dbReference type="Proteomes" id="UP000320421">
    <property type="component" value="Chromosome"/>
</dbReference>